<name>A0AAN9STD3_PSOTE</name>
<gene>
    <name evidence="2" type="ORF">VNO78_07400</name>
</gene>
<keyword evidence="1" id="KW-0812">Transmembrane</keyword>
<dbReference type="EMBL" id="JAYMYS010000002">
    <property type="protein sequence ID" value="KAK7405791.1"/>
    <property type="molecule type" value="Genomic_DNA"/>
</dbReference>
<evidence type="ECO:0000313" key="2">
    <source>
        <dbReference type="EMBL" id="KAK7405791.1"/>
    </source>
</evidence>
<dbReference type="AlphaFoldDB" id="A0AAN9STD3"/>
<reference evidence="2 3" key="1">
    <citation type="submission" date="2024-01" db="EMBL/GenBank/DDBJ databases">
        <title>The genomes of 5 underutilized Papilionoideae crops provide insights into root nodulation and disease resistanc.</title>
        <authorList>
            <person name="Jiang F."/>
        </authorList>
    </citation>
    <scope>NUCLEOTIDE SEQUENCE [LARGE SCALE GENOMIC DNA]</scope>
    <source>
        <strain evidence="2">DUOXIRENSHENG_FW03</strain>
        <tissue evidence="2">Leaves</tissue>
    </source>
</reference>
<accession>A0AAN9STD3</accession>
<dbReference type="Proteomes" id="UP001386955">
    <property type="component" value="Unassembled WGS sequence"/>
</dbReference>
<evidence type="ECO:0000256" key="1">
    <source>
        <dbReference type="SAM" id="Phobius"/>
    </source>
</evidence>
<evidence type="ECO:0000313" key="3">
    <source>
        <dbReference type="Proteomes" id="UP001386955"/>
    </source>
</evidence>
<comment type="caution">
    <text evidence="2">The sequence shown here is derived from an EMBL/GenBank/DDBJ whole genome shotgun (WGS) entry which is preliminary data.</text>
</comment>
<organism evidence="2 3">
    <name type="scientific">Psophocarpus tetragonolobus</name>
    <name type="common">Winged bean</name>
    <name type="synonym">Dolichos tetragonolobus</name>
    <dbReference type="NCBI Taxonomy" id="3891"/>
    <lineage>
        <taxon>Eukaryota</taxon>
        <taxon>Viridiplantae</taxon>
        <taxon>Streptophyta</taxon>
        <taxon>Embryophyta</taxon>
        <taxon>Tracheophyta</taxon>
        <taxon>Spermatophyta</taxon>
        <taxon>Magnoliopsida</taxon>
        <taxon>eudicotyledons</taxon>
        <taxon>Gunneridae</taxon>
        <taxon>Pentapetalae</taxon>
        <taxon>rosids</taxon>
        <taxon>fabids</taxon>
        <taxon>Fabales</taxon>
        <taxon>Fabaceae</taxon>
        <taxon>Papilionoideae</taxon>
        <taxon>50 kb inversion clade</taxon>
        <taxon>NPAAA clade</taxon>
        <taxon>indigoferoid/millettioid clade</taxon>
        <taxon>Phaseoleae</taxon>
        <taxon>Psophocarpus</taxon>
    </lineage>
</organism>
<proteinExistence type="predicted"/>
<feature type="transmembrane region" description="Helical" evidence="1">
    <location>
        <begin position="12"/>
        <end position="34"/>
    </location>
</feature>
<sequence>MLYIPQCGLELAWKWFSMQLSCAAVLLITNAYFLGLRDTQLACEIAQKTIELSRPHKIAATEKNGCITSSSRVGHHEPPLTIHQLGKISKPLEKKTEHSTPP</sequence>
<keyword evidence="1" id="KW-0472">Membrane</keyword>
<protein>
    <submittedName>
        <fullName evidence="2">Uncharacterized protein</fullName>
    </submittedName>
</protein>
<keyword evidence="3" id="KW-1185">Reference proteome</keyword>
<keyword evidence="1" id="KW-1133">Transmembrane helix</keyword>